<accession>A0A0V1GQR7</accession>
<keyword evidence="2" id="KW-1185">Reference proteome</keyword>
<name>A0A0V1GQR7_9BILA</name>
<sequence>MHTSQRPCGPVLRIWFTPSNQVSEYTKVPRLPLQRIDKQRPIPFFGSYGQAIVCCQSIKNVYSSHTNAMTVSHVVTGYVYDGVVLPLNYMNLSVAVIVESTSLLFHQFFVWQHHFGSAIGAIWSDCSGSSHVEFGQFDQ</sequence>
<evidence type="ECO:0000313" key="2">
    <source>
        <dbReference type="Proteomes" id="UP000055024"/>
    </source>
</evidence>
<reference evidence="1 2" key="1">
    <citation type="submission" date="2015-01" db="EMBL/GenBank/DDBJ databases">
        <title>Evolution of Trichinella species and genotypes.</title>
        <authorList>
            <person name="Korhonen P.K."/>
            <person name="Edoardo P."/>
            <person name="Giuseppe L.R."/>
            <person name="Gasser R.B."/>
        </authorList>
    </citation>
    <scope>NUCLEOTIDE SEQUENCE [LARGE SCALE GENOMIC DNA]</scope>
    <source>
        <strain evidence="1">ISS1029</strain>
    </source>
</reference>
<dbReference type="Proteomes" id="UP000055024">
    <property type="component" value="Unassembled WGS sequence"/>
</dbReference>
<dbReference type="EMBL" id="JYDP01000460">
    <property type="protein sequence ID" value="KRZ00511.1"/>
    <property type="molecule type" value="Genomic_DNA"/>
</dbReference>
<organism evidence="1 2">
    <name type="scientific">Trichinella zimbabwensis</name>
    <dbReference type="NCBI Taxonomy" id="268475"/>
    <lineage>
        <taxon>Eukaryota</taxon>
        <taxon>Metazoa</taxon>
        <taxon>Ecdysozoa</taxon>
        <taxon>Nematoda</taxon>
        <taxon>Enoplea</taxon>
        <taxon>Dorylaimia</taxon>
        <taxon>Trichinellida</taxon>
        <taxon>Trichinellidae</taxon>
        <taxon>Trichinella</taxon>
    </lineage>
</organism>
<evidence type="ECO:0000313" key="1">
    <source>
        <dbReference type="EMBL" id="KRZ00511.1"/>
    </source>
</evidence>
<protein>
    <submittedName>
        <fullName evidence="1">Uncharacterized protein</fullName>
    </submittedName>
</protein>
<gene>
    <name evidence="1" type="ORF">T11_13153</name>
</gene>
<dbReference type="AlphaFoldDB" id="A0A0V1GQR7"/>
<comment type="caution">
    <text evidence="1">The sequence shown here is derived from an EMBL/GenBank/DDBJ whole genome shotgun (WGS) entry which is preliminary data.</text>
</comment>
<proteinExistence type="predicted"/>